<dbReference type="AlphaFoldDB" id="A0A1J0WG60"/>
<proteinExistence type="predicted"/>
<protein>
    <submittedName>
        <fullName evidence="2">DUF4169 domain-containing protein</fullName>
    </submittedName>
</protein>
<dbReference type="Proteomes" id="UP000181897">
    <property type="component" value="Chromosome"/>
</dbReference>
<accession>A0A1J0WG60</accession>
<evidence type="ECO:0000313" key="3">
    <source>
        <dbReference type="Proteomes" id="UP000181897"/>
    </source>
</evidence>
<keyword evidence="3" id="KW-1185">Reference proteome</keyword>
<dbReference type="STRING" id="1917485.BOO69_07555"/>
<organism evidence="2 3">
    <name type="scientific">Sulfitobacter alexandrii</name>
    <dbReference type="NCBI Taxonomy" id="1917485"/>
    <lineage>
        <taxon>Bacteria</taxon>
        <taxon>Pseudomonadati</taxon>
        <taxon>Pseudomonadota</taxon>
        <taxon>Alphaproteobacteria</taxon>
        <taxon>Rhodobacterales</taxon>
        <taxon>Roseobacteraceae</taxon>
        <taxon>Sulfitobacter</taxon>
    </lineage>
</organism>
<gene>
    <name evidence="2" type="ORF">BOO69_07555</name>
</gene>
<dbReference type="Pfam" id="PF13770">
    <property type="entry name" value="DUF4169"/>
    <property type="match status" value="1"/>
</dbReference>
<feature type="region of interest" description="Disordered" evidence="1">
    <location>
        <begin position="1"/>
        <end position="59"/>
    </location>
</feature>
<name>A0A1J0WG60_9RHOB</name>
<dbReference type="KEGG" id="suam:BOO69_07555"/>
<feature type="compositionally biased region" description="Basic residues" evidence="1">
    <location>
        <begin position="10"/>
        <end position="21"/>
    </location>
</feature>
<dbReference type="InterPro" id="IPR025227">
    <property type="entry name" value="DUF4169"/>
</dbReference>
<reference evidence="2 3" key="1">
    <citation type="submission" date="2016-11" db="EMBL/GenBank/DDBJ databases">
        <title>Complete genome sequence of Sulfitobacter sp. AM1-D1, a toxic bacteria associated with marine dinoflagellate Alexandrium minutum in East China Sea.</title>
        <authorList>
            <person name="Yang Q."/>
            <person name="Zhang X."/>
            <person name="Tian X."/>
        </authorList>
    </citation>
    <scope>NUCLEOTIDE SEQUENCE [LARGE SCALE GENOMIC DNA]</scope>
    <source>
        <strain evidence="2 3">AM1-D1</strain>
    </source>
</reference>
<evidence type="ECO:0000256" key="1">
    <source>
        <dbReference type="SAM" id="MobiDB-lite"/>
    </source>
</evidence>
<dbReference type="RefSeq" id="WP_071971625.1">
    <property type="nucleotide sequence ID" value="NZ_CP018076.1"/>
</dbReference>
<dbReference type="EMBL" id="CP018076">
    <property type="protein sequence ID" value="APE43291.1"/>
    <property type="molecule type" value="Genomic_DNA"/>
</dbReference>
<evidence type="ECO:0000313" key="2">
    <source>
        <dbReference type="EMBL" id="APE43291.1"/>
    </source>
</evidence>
<sequence length="59" mass="6755">MSEGPINLNKARKARAKALKRRQADENAVAFGRPKAQKRKEQAEAERARRDLDGHKRET</sequence>
<feature type="compositionally biased region" description="Basic and acidic residues" evidence="1">
    <location>
        <begin position="39"/>
        <end position="59"/>
    </location>
</feature>